<evidence type="ECO:0000256" key="9">
    <source>
        <dbReference type="RuleBase" id="RU365082"/>
    </source>
</evidence>
<keyword evidence="5 9" id="KW-0010">Activator</keyword>
<proteinExistence type="inferred from homology"/>
<feature type="compositionally biased region" description="Basic and acidic residues" evidence="10">
    <location>
        <begin position="338"/>
        <end position="350"/>
    </location>
</feature>
<dbReference type="GO" id="GO:0006357">
    <property type="term" value="P:regulation of transcription by RNA polymerase II"/>
    <property type="evidence" value="ECO:0007669"/>
    <property type="project" value="InterPro"/>
</dbReference>
<dbReference type="InterPro" id="IPR013947">
    <property type="entry name" value="Mediator_Med14"/>
</dbReference>
<dbReference type="GO" id="GO:0016592">
    <property type="term" value="C:mediator complex"/>
    <property type="evidence" value="ECO:0007669"/>
    <property type="project" value="UniProtKB-UniRule"/>
</dbReference>
<reference evidence="12" key="1">
    <citation type="journal article" date="2014" name="Genome Announc.">
        <title>Draft genome sequence of Rhodosporidium toruloides CECT1137, an oleaginous yeast of biotechnological interest.</title>
        <authorList>
            <person name="Morin N."/>
            <person name="Calcas X."/>
            <person name="Devillers H."/>
            <person name="Durrens P."/>
            <person name="Sherman D.J."/>
            <person name="Nicaud J.-M."/>
            <person name="Neuveglise C."/>
        </authorList>
    </citation>
    <scope>NUCLEOTIDE SEQUENCE</scope>
    <source>
        <strain evidence="12">CECT1137</strain>
    </source>
</reference>
<dbReference type="GO" id="GO:0003712">
    <property type="term" value="F:transcription coregulator activity"/>
    <property type="evidence" value="ECO:0007669"/>
    <property type="project" value="UniProtKB-UniRule"/>
</dbReference>
<evidence type="ECO:0000256" key="1">
    <source>
        <dbReference type="ARBA" id="ARBA00004123"/>
    </source>
</evidence>
<comment type="function">
    <text evidence="9">Component of the Mediator complex, a coactivator involved in the regulated transcription of nearly all RNA polymerase II-dependent genes. Mediator functions as a bridge to convey information from gene-specific regulatory proteins to the basal RNA polymerase II transcription machinery. Mediator is recruited to promoters by direct interactions with regulatory proteins and serves as a scaffold for the assembly of a functional preinitiation complex with RNA polymerase II and the general transcription factors.</text>
</comment>
<comment type="subunit">
    <text evidence="9">Component of the Mediator complex.</text>
</comment>
<evidence type="ECO:0000256" key="4">
    <source>
        <dbReference type="ARBA" id="ARBA00023015"/>
    </source>
</evidence>
<feature type="region of interest" description="Disordered" evidence="10">
    <location>
        <begin position="1"/>
        <end position="41"/>
    </location>
</feature>
<evidence type="ECO:0000256" key="10">
    <source>
        <dbReference type="SAM" id="MobiDB-lite"/>
    </source>
</evidence>
<evidence type="ECO:0000256" key="8">
    <source>
        <dbReference type="ARBA" id="ARBA00032007"/>
    </source>
</evidence>
<protein>
    <recommendedName>
        <fullName evidence="3 9">Mediator of RNA polymerase II transcription subunit 14</fullName>
    </recommendedName>
    <alternativeName>
        <fullName evidence="8 9">Mediator complex subunit 14</fullName>
    </alternativeName>
</protein>
<feature type="domain" description="Mediator complex subunit MED14 N-terminal" evidence="11">
    <location>
        <begin position="55"/>
        <end position="247"/>
    </location>
</feature>
<evidence type="ECO:0000259" key="11">
    <source>
        <dbReference type="Pfam" id="PF08638"/>
    </source>
</evidence>
<sequence>MDTLTTPPPLPPPTLANGTASHAQPSTSTHAHSLKDPQPDPALERELPVILQDLVPLSYIIDRVVAQAYSDLANLVETLPSQNDQARKRAIVDYVLQTRRQVVKLLVLARWSTEAERIQRAMNIVGFLSMQNHTLESTIASLTDTRTMLSGARVRNYDLSTALAVLSTGTYTGLPASMREGFEEGAEKMGDEEVIDTLREVDEVIRWRLVMGKEYVPEDMRRRIWRVCDGRVVFGVEGLWEASFTYGGGKEDPNEDEDDERAEEGAEWFLLGVKFLFRVKDARGVWSSTPLGPLKDHLIDLCNRQLLRRPYLLPPPEPPQPPQPIDGQPPPEADADQEEKAKKWEEERREVTKKRRRDRPLNRAYTFLQRLALSYQLEAVHASAARLAQTSWKGSLRVERAGQEREEVRIEYWSYRPDGSSTARQTPSTASRPGPGSTIIFSLRTPSHSSMSSDAPAAPRLSSTSRQSVRERALRAALAKASSSDSATRPAPDTSPATEADDPSSDPDVPSRLSVTWLPPSSYASSYASSSASFDLSALLGSDLDVEAVIRHVTARHARETVERLAEVVIVQGGEGTKGARVVYPSEQENAEGAMEAQEVPYLHFPLVGPHAVSAHIVPTTGRFEFRLAFASSAAEAGSGDDGGMEEGEGSAAREQRLRLATERIEKERYGVAQAGQQANAAGEDGWMRAVADVVARIRASTILDDLESLVSLLSLPLASPPTRRLPLAPREYSKLGPNPAALTGRAAHLFVPLLRSTSGLMKDWFVVLVLFDEGVRAALVRTEERSDGMGSWLEIGEVGWIGGASVKTKGKERAGEAGVEAGVAGTDLGYEIKAETLRSLWWHCVHRVALFKVEQQLHSRRIPYRLVHPSTDDATSTPSPLIAKPRKAAQLAVQPAGLLALPDAAKIAEGEGAVLCLVGDSGLLRTTLHVRLRPSIASSLFSPSIKLPPNVLFNPSSGDLILATEDDLDGAVERLLRAYAVLARALLAAYRERGTPDKRPSTTAASLKKASFAQQINGLKPGG</sequence>
<evidence type="ECO:0000256" key="6">
    <source>
        <dbReference type="ARBA" id="ARBA00023163"/>
    </source>
</evidence>
<keyword evidence="7 9" id="KW-0539">Nucleus</keyword>
<dbReference type="PANTHER" id="PTHR12809">
    <property type="entry name" value="MEDIATOR COMPLEX SUBUNIT"/>
    <property type="match status" value="1"/>
</dbReference>
<feature type="region of interest" description="Disordered" evidence="10">
    <location>
        <begin position="310"/>
        <end position="356"/>
    </location>
</feature>
<keyword evidence="6 9" id="KW-0804">Transcription</keyword>
<feature type="compositionally biased region" description="Polar residues" evidence="10">
    <location>
        <begin position="419"/>
        <end position="431"/>
    </location>
</feature>
<dbReference type="Pfam" id="PF08638">
    <property type="entry name" value="Med14"/>
    <property type="match status" value="1"/>
</dbReference>
<evidence type="ECO:0000256" key="5">
    <source>
        <dbReference type="ARBA" id="ARBA00023159"/>
    </source>
</evidence>
<accession>A0A061B4M5</accession>
<comment type="subcellular location">
    <subcellularLocation>
        <location evidence="1 9">Nucleus</location>
    </subcellularLocation>
</comment>
<evidence type="ECO:0000256" key="2">
    <source>
        <dbReference type="ARBA" id="ARBA00007813"/>
    </source>
</evidence>
<evidence type="ECO:0000313" key="12">
    <source>
        <dbReference type="EMBL" id="CDR41967.1"/>
    </source>
</evidence>
<dbReference type="EMBL" id="LK052941">
    <property type="protein sequence ID" value="CDR41967.1"/>
    <property type="molecule type" value="Genomic_DNA"/>
</dbReference>
<name>A0A061B4M5_RHOTO</name>
<dbReference type="PANTHER" id="PTHR12809:SF2">
    <property type="entry name" value="MEDIATOR OF RNA POLYMERASE II TRANSCRIPTION SUBUNIT 14"/>
    <property type="match status" value="1"/>
</dbReference>
<feature type="compositionally biased region" description="Polar residues" evidence="10">
    <location>
        <begin position="16"/>
        <end position="31"/>
    </location>
</feature>
<dbReference type="GO" id="GO:0070847">
    <property type="term" value="C:core mediator complex"/>
    <property type="evidence" value="ECO:0007669"/>
    <property type="project" value="TreeGrafter"/>
</dbReference>
<feature type="compositionally biased region" description="Low complexity" evidence="10">
    <location>
        <begin position="475"/>
        <end position="487"/>
    </location>
</feature>
<organism evidence="12">
    <name type="scientific">Rhodotorula toruloides</name>
    <name type="common">Yeast</name>
    <name type="synonym">Rhodosporidium toruloides</name>
    <dbReference type="NCBI Taxonomy" id="5286"/>
    <lineage>
        <taxon>Eukaryota</taxon>
        <taxon>Fungi</taxon>
        <taxon>Dikarya</taxon>
        <taxon>Basidiomycota</taxon>
        <taxon>Pucciniomycotina</taxon>
        <taxon>Microbotryomycetes</taxon>
        <taxon>Sporidiobolales</taxon>
        <taxon>Sporidiobolaceae</taxon>
        <taxon>Rhodotorula</taxon>
    </lineage>
</organism>
<feature type="compositionally biased region" description="Pro residues" evidence="10">
    <location>
        <begin position="1"/>
        <end position="14"/>
    </location>
</feature>
<evidence type="ECO:0000256" key="7">
    <source>
        <dbReference type="ARBA" id="ARBA00023242"/>
    </source>
</evidence>
<comment type="similarity">
    <text evidence="2 9">Belongs to the Mediator complex subunit 14 family.</text>
</comment>
<feature type="region of interest" description="Disordered" evidence="10">
    <location>
        <begin position="417"/>
        <end position="513"/>
    </location>
</feature>
<dbReference type="OrthoDB" id="205099at2759"/>
<dbReference type="AlphaFoldDB" id="A0A061B4M5"/>
<gene>
    <name evidence="12" type="ORF">RHTO0S_06e08328g</name>
</gene>
<feature type="compositionally biased region" description="Polar residues" evidence="10">
    <location>
        <begin position="444"/>
        <end position="453"/>
    </location>
</feature>
<dbReference type="InterPro" id="IPR055122">
    <property type="entry name" value="Med14_N"/>
</dbReference>
<feature type="compositionally biased region" description="Pro residues" evidence="10">
    <location>
        <begin position="312"/>
        <end position="332"/>
    </location>
</feature>
<keyword evidence="4 9" id="KW-0805">Transcription regulation</keyword>
<evidence type="ECO:0000256" key="3">
    <source>
        <dbReference type="ARBA" id="ARBA00019619"/>
    </source>
</evidence>